<evidence type="ECO:0000313" key="1">
    <source>
        <dbReference type="EMBL" id="OCT83815.1"/>
    </source>
</evidence>
<dbReference type="EMBL" id="CM004472">
    <property type="protein sequence ID" value="OCT83815.1"/>
    <property type="molecule type" value="Genomic_DNA"/>
</dbReference>
<gene>
    <name evidence="1" type="ORF">XELAEV_18021954mg</name>
</gene>
<protein>
    <submittedName>
        <fullName evidence="1">Uncharacterized protein</fullName>
    </submittedName>
</protein>
<accession>A0A974D3E3</accession>
<reference evidence="2" key="1">
    <citation type="journal article" date="2016" name="Nature">
        <title>Genome evolution in the allotetraploid frog Xenopus laevis.</title>
        <authorList>
            <person name="Session A.M."/>
            <person name="Uno Y."/>
            <person name="Kwon T."/>
            <person name="Chapman J.A."/>
            <person name="Toyoda A."/>
            <person name="Takahashi S."/>
            <person name="Fukui A."/>
            <person name="Hikosaka A."/>
            <person name="Suzuki A."/>
            <person name="Kondo M."/>
            <person name="van Heeringen S.J."/>
            <person name="Quigley I."/>
            <person name="Heinz S."/>
            <person name="Ogino H."/>
            <person name="Ochi H."/>
            <person name="Hellsten U."/>
            <person name="Lyons J.B."/>
            <person name="Simakov O."/>
            <person name="Putnam N."/>
            <person name="Stites J."/>
            <person name="Kuroki Y."/>
            <person name="Tanaka T."/>
            <person name="Michiue T."/>
            <person name="Watanabe M."/>
            <person name="Bogdanovic O."/>
            <person name="Lister R."/>
            <person name="Georgiou G."/>
            <person name="Paranjpe S.S."/>
            <person name="van Kruijsbergen I."/>
            <person name="Shu S."/>
            <person name="Carlson J."/>
            <person name="Kinoshita T."/>
            <person name="Ohta Y."/>
            <person name="Mawaribuchi S."/>
            <person name="Jenkins J."/>
            <person name="Grimwood J."/>
            <person name="Schmutz J."/>
            <person name="Mitros T."/>
            <person name="Mozaffari S.V."/>
            <person name="Suzuki Y."/>
            <person name="Haramoto Y."/>
            <person name="Yamamoto T.S."/>
            <person name="Takagi C."/>
            <person name="Heald R."/>
            <person name="Miller K."/>
            <person name="Haudenschild C."/>
            <person name="Kitzman J."/>
            <person name="Nakayama T."/>
            <person name="Izutsu Y."/>
            <person name="Robert J."/>
            <person name="Fortriede J."/>
            <person name="Burns K."/>
            <person name="Lotay V."/>
            <person name="Karimi K."/>
            <person name="Yasuoka Y."/>
            <person name="Dichmann D.S."/>
            <person name="Flajnik M.F."/>
            <person name="Houston D.W."/>
            <person name="Shendure J."/>
            <person name="DuPasquier L."/>
            <person name="Vize P.D."/>
            <person name="Zorn A.M."/>
            <person name="Ito M."/>
            <person name="Marcotte E.M."/>
            <person name="Wallingford J.B."/>
            <person name="Ito Y."/>
            <person name="Asashima M."/>
            <person name="Ueno N."/>
            <person name="Matsuda Y."/>
            <person name="Veenstra G.J."/>
            <person name="Fujiyama A."/>
            <person name="Harland R.M."/>
            <person name="Taira M."/>
            <person name="Rokhsar D.S."/>
        </authorList>
    </citation>
    <scope>NUCLEOTIDE SEQUENCE [LARGE SCALE GENOMIC DNA]</scope>
    <source>
        <strain evidence="2">J</strain>
    </source>
</reference>
<name>A0A974D3E3_XENLA</name>
<evidence type="ECO:0000313" key="2">
    <source>
        <dbReference type="Proteomes" id="UP000694892"/>
    </source>
</evidence>
<sequence>MGSIWFYDLSYGKKYIWANCTLPDTTAVCSSIGMFLIPGTAYLLDLNNWRSNHYSNNCKLLQITGLGLSHKLHIYTSKSDV</sequence>
<dbReference type="Proteomes" id="UP000694892">
    <property type="component" value="Chromosome 4L"/>
</dbReference>
<proteinExistence type="predicted"/>
<organism evidence="1 2">
    <name type="scientific">Xenopus laevis</name>
    <name type="common">African clawed frog</name>
    <dbReference type="NCBI Taxonomy" id="8355"/>
    <lineage>
        <taxon>Eukaryota</taxon>
        <taxon>Metazoa</taxon>
        <taxon>Chordata</taxon>
        <taxon>Craniata</taxon>
        <taxon>Vertebrata</taxon>
        <taxon>Euteleostomi</taxon>
        <taxon>Amphibia</taxon>
        <taxon>Batrachia</taxon>
        <taxon>Anura</taxon>
        <taxon>Pipoidea</taxon>
        <taxon>Pipidae</taxon>
        <taxon>Xenopodinae</taxon>
        <taxon>Xenopus</taxon>
        <taxon>Xenopus</taxon>
    </lineage>
</organism>
<dbReference type="AlphaFoldDB" id="A0A974D3E3"/>